<dbReference type="InParanoid" id="A0A136J786"/>
<reference evidence="3" key="1">
    <citation type="submission" date="2016-02" db="EMBL/GenBank/DDBJ databases">
        <title>Draft genome sequence of Microdochium bolleyi, a fungal endophyte of beachgrass.</title>
        <authorList>
            <consortium name="DOE Joint Genome Institute"/>
            <person name="David A.S."/>
            <person name="May G."/>
            <person name="Haridas S."/>
            <person name="Lim J."/>
            <person name="Wang M."/>
            <person name="Labutti K."/>
            <person name="Lipzen A."/>
            <person name="Barry K."/>
            <person name="Grigoriev I.V."/>
        </authorList>
    </citation>
    <scope>NUCLEOTIDE SEQUENCE [LARGE SCALE GENOMIC DNA]</scope>
    <source>
        <strain evidence="3">J235TASD1</strain>
    </source>
</reference>
<protein>
    <submittedName>
        <fullName evidence="2">Uncharacterized protein</fullName>
    </submittedName>
</protein>
<evidence type="ECO:0000256" key="1">
    <source>
        <dbReference type="SAM" id="MobiDB-lite"/>
    </source>
</evidence>
<dbReference type="Proteomes" id="UP000070501">
    <property type="component" value="Unassembled WGS sequence"/>
</dbReference>
<accession>A0A136J786</accession>
<organism evidence="2 3">
    <name type="scientific">Microdochium bolleyi</name>
    <dbReference type="NCBI Taxonomy" id="196109"/>
    <lineage>
        <taxon>Eukaryota</taxon>
        <taxon>Fungi</taxon>
        <taxon>Dikarya</taxon>
        <taxon>Ascomycota</taxon>
        <taxon>Pezizomycotina</taxon>
        <taxon>Sordariomycetes</taxon>
        <taxon>Xylariomycetidae</taxon>
        <taxon>Xylariales</taxon>
        <taxon>Microdochiaceae</taxon>
        <taxon>Microdochium</taxon>
    </lineage>
</organism>
<evidence type="ECO:0000313" key="3">
    <source>
        <dbReference type="Proteomes" id="UP000070501"/>
    </source>
</evidence>
<name>A0A136J786_9PEZI</name>
<sequence length="163" mass="18957">MLRQSAPRYLIVPDTDCVVFERSNPWAVLICLGYIDHKGSFGDKRKQQHGFLTDTLDAATAAAALVILWQYVGRNVTARRAISDRRRVFCFFDMHQNERYSSHGSCRHSSHDPYEEAGQPVQRHHSWSPSYRLKWSPYVGERGGMTWSQNSHRYMGYHLVNRL</sequence>
<feature type="region of interest" description="Disordered" evidence="1">
    <location>
        <begin position="103"/>
        <end position="122"/>
    </location>
</feature>
<proteinExistence type="predicted"/>
<evidence type="ECO:0000313" key="2">
    <source>
        <dbReference type="EMBL" id="KXJ93035.1"/>
    </source>
</evidence>
<keyword evidence="3" id="KW-1185">Reference proteome</keyword>
<gene>
    <name evidence="2" type="ORF">Micbo1qcDRAFT_174149</name>
</gene>
<dbReference type="AlphaFoldDB" id="A0A136J786"/>
<dbReference type="EMBL" id="KQ964248">
    <property type="protein sequence ID" value="KXJ93035.1"/>
    <property type="molecule type" value="Genomic_DNA"/>
</dbReference>